<dbReference type="InParanoid" id="A0A2K3DSS1"/>
<dbReference type="Gramene" id="PNW83586">
    <property type="protein sequence ID" value="PNW83586"/>
    <property type="gene ID" value="CHLRE_05g235950v5"/>
</dbReference>
<name>A0A2K3DSS1_CHLRE</name>
<evidence type="ECO:0000313" key="1">
    <source>
        <dbReference type="EMBL" id="PNW83586.1"/>
    </source>
</evidence>
<dbReference type="AlphaFoldDB" id="A0A2K3DSS1"/>
<dbReference type="GeneID" id="5723367"/>
<sequence>MPAPAYAPGYSSPGYSSPSVYSTYPPPAPVYGGNSPVAPTCTTVTGCLTVNASSGGALDAFNLTAQNWVPASRDASNAAAGLLYEFGVAAPLGMSGNLAYTPYRPYSPVPNFVIQGLPVGLVDLYVCVRAAGSASSQLPVGPRACASLRVNISGQVSESQVMDQLSAIAAFTSTIDRPTGTSASVAAIVVAVEVSQRLAAVAALTNSSSFVGNAGNSSTYNSSRASITGLATGLLQDVVDLSAAAAGGPSAAAATPATLAAMGAMNTLWPLSGDSSRTLVISRVSVITAPLASQQVAVEDAEHVVGLLTTILTDGPALVLSSAYGNATNSTSSGDGNMGNSTQMQGVSQAANALLMAVSDSAAYLTRGLINGAPADGTPVRIATAMLAAAVQRATATLAAAGITIKVAAAATVTSRHRHSRHLIATSDLGYAANAQVSASLNPAVGNLCSSDPTCSSAGLGVAVTIISDPSLLLTSLGGSAAVLAANQSDFMAGSSVQLVSPLVRVTAPGLPSTASSLNTLLYLDVPVNTSAVAAGGSTAKRVLVRLQDYNLGTADASAGVSASRSTTVTSNSTTAAADGVVSGYSNTLGDFVVIQYNTNGMGQSGGGGAAGQSLPSALLALTSAVGAVLMGALLL</sequence>
<dbReference type="RefSeq" id="XP_042924818.1">
    <property type="nucleotide sequence ID" value="XM_043062254.1"/>
</dbReference>
<keyword evidence="2" id="KW-1185">Reference proteome</keyword>
<dbReference type="Proteomes" id="UP000006906">
    <property type="component" value="Chromosome 5"/>
</dbReference>
<accession>A0A2K3DSS1</accession>
<dbReference type="EMBL" id="CM008966">
    <property type="protein sequence ID" value="PNW83586.1"/>
    <property type="molecule type" value="Genomic_DNA"/>
</dbReference>
<reference evidence="1 2" key="1">
    <citation type="journal article" date="2007" name="Science">
        <title>The Chlamydomonas genome reveals the evolution of key animal and plant functions.</title>
        <authorList>
            <person name="Merchant S.S."/>
            <person name="Prochnik S.E."/>
            <person name="Vallon O."/>
            <person name="Harris E.H."/>
            <person name="Karpowicz S.J."/>
            <person name="Witman G.B."/>
            <person name="Terry A."/>
            <person name="Salamov A."/>
            <person name="Fritz-Laylin L.K."/>
            <person name="Marechal-Drouard L."/>
            <person name="Marshall W.F."/>
            <person name="Qu L.H."/>
            <person name="Nelson D.R."/>
            <person name="Sanderfoot A.A."/>
            <person name="Spalding M.H."/>
            <person name="Kapitonov V.V."/>
            <person name="Ren Q."/>
            <person name="Ferris P."/>
            <person name="Lindquist E."/>
            <person name="Shapiro H."/>
            <person name="Lucas S.M."/>
            <person name="Grimwood J."/>
            <person name="Schmutz J."/>
            <person name="Cardol P."/>
            <person name="Cerutti H."/>
            <person name="Chanfreau G."/>
            <person name="Chen C.L."/>
            <person name="Cognat V."/>
            <person name="Croft M.T."/>
            <person name="Dent R."/>
            <person name="Dutcher S."/>
            <person name="Fernandez E."/>
            <person name="Fukuzawa H."/>
            <person name="Gonzalez-Ballester D."/>
            <person name="Gonzalez-Halphen D."/>
            <person name="Hallmann A."/>
            <person name="Hanikenne M."/>
            <person name="Hippler M."/>
            <person name="Inwood W."/>
            <person name="Jabbari K."/>
            <person name="Kalanon M."/>
            <person name="Kuras R."/>
            <person name="Lefebvre P.A."/>
            <person name="Lemaire S.D."/>
            <person name="Lobanov A.V."/>
            <person name="Lohr M."/>
            <person name="Manuell A."/>
            <person name="Meier I."/>
            <person name="Mets L."/>
            <person name="Mittag M."/>
            <person name="Mittelmeier T."/>
            <person name="Moroney J.V."/>
            <person name="Moseley J."/>
            <person name="Napoli C."/>
            <person name="Nedelcu A.M."/>
            <person name="Niyogi K."/>
            <person name="Novoselov S.V."/>
            <person name="Paulsen I.T."/>
            <person name="Pazour G."/>
            <person name="Purton S."/>
            <person name="Ral J.P."/>
            <person name="Riano-Pachon D.M."/>
            <person name="Riekhof W."/>
            <person name="Rymarquis L."/>
            <person name="Schroda M."/>
            <person name="Stern D."/>
            <person name="Umen J."/>
            <person name="Willows R."/>
            <person name="Wilson N."/>
            <person name="Zimmer S.L."/>
            <person name="Allmer J."/>
            <person name="Balk J."/>
            <person name="Bisova K."/>
            <person name="Chen C.J."/>
            <person name="Elias M."/>
            <person name="Gendler K."/>
            <person name="Hauser C."/>
            <person name="Lamb M.R."/>
            <person name="Ledford H."/>
            <person name="Long J.C."/>
            <person name="Minagawa J."/>
            <person name="Page M.D."/>
            <person name="Pan J."/>
            <person name="Pootakham W."/>
            <person name="Roje S."/>
            <person name="Rose A."/>
            <person name="Stahlberg E."/>
            <person name="Terauchi A.M."/>
            <person name="Yang P."/>
            <person name="Ball S."/>
            <person name="Bowler C."/>
            <person name="Dieckmann C.L."/>
            <person name="Gladyshev V.N."/>
            <person name="Green P."/>
            <person name="Jorgensen R."/>
            <person name="Mayfield S."/>
            <person name="Mueller-Roeber B."/>
            <person name="Rajamani S."/>
            <person name="Sayre R.T."/>
            <person name="Brokstein P."/>
            <person name="Dubchak I."/>
            <person name="Goodstein D."/>
            <person name="Hornick L."/>
            <person name="Huang Y.W."/>
            <person name="Jhaveri J."/>
            <person name="Luo Y."/>
            <person name="Martinez D."/>
            <person name="Ngau W.C."/>
            <person name="Otillar B."/>
            <person name="Poliakov A."/>
            <person name="Porter A."/>
            <person name="Szajkowski L."/>
            <person name="Werner G."/>
            <person name="Zhou K."/>
            <person name="Grigoriev I.V."/>
            <person name="Rokhsar D.S."/>
            <person name="Grossman A.R."/>
        </authorList>
    </citation>
    <scope>NUCLEOTIDE SEQUENCE [LARGE SCALE GENOMIC DNA]</scope>
    <source>
        <strain evidence="2">CC-503</strain>
    </source>
</reference>
<organism evidence="1 2">
    <name type="scientific">Chlamydomonas reinhardtii</name>
    <name type="common">Chlamydomonas smithii</name>
    <dbReference type="NCBI Taxonomy" id="3055"/>
    <lineage>
        <taxon>Eukaryota</taxon>
        <taxon>Viridiplantae</taxon>
        <taxon>Chlorophyta</taxon>
        <taxon>core chlorophytes</taxon>
        <taxon>Chlorophyceae</taxon>
        <taxon>CS clade</taxon>
        <taxon>Chlamydomonadales</taxon>
        <taxon>Chlamydomonadaceae</taxon>
        <taxon>Chlamydomonas</taxon>
    </lineage>
</organism>
<gene>
    <name evidence="1" type="ORF">CHLRE_05g235950v5</name>
</gene>
<protein>
    <submittedName>
        <fullName evidence="1">Uncharacterized protein</fullName>
    </submittedName>
</protein>
<dbReference type="OrthoDB" id="547141at2759"/>
<proteinExistence type="predicted"/>
<dbReference type="KEGG" id="cre:CHLRE_05g235950v5"/>
<evidence type="ECO:0000313" key="2">
    <source>
        <dbReference type="Proteomes" id="UP000006906"/>
    </source>
</evidence>
<dbReference type="STRING" id="3055.A0A2K3DSS1"/>
<dbReference type="ExpressionAtlas" id="A0A2K3DSS1">
    <property type="expression patterns" value="baseline and differential"/>
</dbReference>